<keyword evidence="2" id="KW-0863">Zinc-finger</keyword>
<evidence type="ECO:0000256" key="3">
    <source>
        <dbReference type="ARBA" id="ARBA00022833"/>
    </source>
</evidence>
<dbReference type="InterPro" id="IPR007588">
    <property type="entry name" value="Znf_FLYWCH"/>
</dbReference>
<protein>
    <recommendedName>
        <fullName evidence="4">FLYWCH-type domain-containing protein</fullName>
    </recommendedName>
</protein>
<proteinExistence type="predicted"/>
<gene>
    <name evidence="5" type="ORF">Fcan01_11708</name>
</gene>
<keyword evidence="1" id="KW-0479">Metal-binding</keyword>
<evidence type="ECO:0000313" key="6">
    <source>
        <dbReference type="Proteomes" id="UP000198287"/>
    </source>
</evidence>
<evidence type="ECO:0000313" key="5">
    <source>
        <dbReference type="EMBL" id="OXA54575.1"/>
    </source>
</evidence>
<accession>A0A226EAJ7</accession>
<keyword evidence="3" id="KW-0862">Zinc</keyword>
<comment type="caution">
    <text evidence="5">The sequence shown here is derived from an EMBL/GenBank/DDBJ whole genome shotgun (WGS) entry which is preliminary data.</text>
</comment>
<organism evidence="5 6">
    <name type="scientific">Folsomia candida</name>
    <name type="common">Springtail</name>
    <dbReference type="NCBI Taxonomy" id="158441"/>
    <lineage>
        <taxon>Eukaryota</taxon>
        <taxon>Metazoa</taxon>
        <taxon>Ecdysozoa</taxon>
        <taxon>Arthropoda</taxon>
        <taxon>Hexapoda</taxon>
        <taxon>Collembola</taxon>
        <taxon>Entomobryomorpha</taxon>
        <taxon>Isotomoidea</taxon>
        <taxon>Isotomidae</taxon>
        <taxon>Proisotominae</taxon>
        <taxon>Folsomia</taxon>
    </lineage>
</organism>
<dbReference type="AlphaFoldDB" id="A0A226EAJ7"/>
<sequence length="286" mass="32166">MATKGDPSCFVCGSADLSSQAQPRRRYAKLTTLFKTLVMTADVPQKLGGSSDLVESCAACLAMIKDVYDLRQEIVSLQTQLDALLEGARLKLGNIRNTKGLRTNLRNTTGNRAKLMEPEVEDSIRRDNDDVHIKEEFDDVFYLDAEIIPDSVEEMDQLSSQALRYDNDLPDISITQRNKPCLQYQNHSYVSYKTRGRREYWRCRTTKCTGRLIKNTKSNTADTVIISKEHTCRRSGIEFQVASLRDKLKSEALNNPFTGPSEIVSAVKANYSAEVIQAIPSDETLL</sequence>
<evidence type="ECO:0000256" key="1">
    <source>
        <dbReference type="ARBA" id="ARBA00022723"/>
    </source>
</evidence>
<dbReference type="EMBL" id="LNIX01000005">
    <property type="protein sequence ID" value="OXA54575.1"/>
    <property type="molecule type" value="Genomic_DNA"/>
</dbReference>
<reference evidence="5 6" key="1">
    <citation type="submission" date="2015-12" db="EMBL/GenBank/DDBJ databases">
        <title>The genome of Folsomia candida.</title>
        <authorList>
            <person name="Faddeeva A."/>
            <person name="Derks M.F."/>
            <person name="Anvar Y."/>
            <person name="Smit S."/>
            <person name="Van Straalen N."/>
            <person name="Roelofs D."/>
        </authorList>
    </citation>
    <scope>NUCLEOTIDE SEQUENCE [LARGE SCALE GENOMIC DNA]</scope>
    <source>
        <strain evidence="5 6">VU population</strain>
        <tissue evidence="5">Whole body</tissue>
    </source>
</reference>
<dbReference type="Pfam" id="PF04500">
    <property type="entry name" value="FLYWCH"/>
    <property type="match status" value="1"/>
</dbReference>
<name>A0A226EAJ7_FOLCA</name>
<dbReference type="Gene3D" id="2.20.25.240">
    <property type="match status" value="1"/>
</dbReference>
<keyword evidence="6" id="KW-1185">Reference proteome</keyword>
<feature type="domain" description="FLYWCH-type" evidence="4">
    <location>
        <begin position="174"/>
        <end position="231"/>
    </location>
</feature>
<evidence type="ECO:0000259" key="4">
    <source>
        <dbReference type="Pfam" id="PF04500"/>
    </source>
</evidence>
<dbReference type="GO" id="GO:0008270">
    <property type="term" value="F:zinc ion binding"/>
    <property type="evidence" value="ECO:0007669"/>
    <property type="project" value="UniProtKB-KW"/>
</dbReference>
<dbReference type="Proteomes" id="UP000198287">
    <property type="component" value="Unassembled WGS sequence"/>
</dbReference>
<evidence type="ECO:0000256" key="2">
    <source>
        <dbReference type="ARBA" id="ARBA00022771"/>
    </source>
</evidence>